<comment type="caution">
    <text evidence="1">The sequence shown here is derived from an EMBL/GenBank/DDBJ whole genome shotgun (WGS) entry which is preliminary data.</text>
</comment>
<sequence length="70" mass="8033">MLNWTHYRKTNAVWVPQPFLKFDPFAYGGLGFNAMFGAKIDVQPGLPAYFNLPNALHGFWGLWEVGTRLF</sequence>
<reference evidence="1" key="1">
    <citation type="journal article" date="2023" name="Int. J. Syst. Evol. Microbiol.">
        <title>Methylocystis iwaonis sp. nov., a type II methane-oxidizing bacterium from surface soil of a rice paddy field in Japan, and emended description of the genus Methylocystis (ex Whittenbury et al. 1970) Bowman et al. 1993.</title>
        <authorList>
            <person name="Kaise H."/>
            <person name="Sawadogo J.B."/>
            <person name="Alam M.S."/>
            <person name="Ueno C."/>
            <person name="Dianou D."/>
            <person name="Shinjo R."/>
            <person name="Asakawa S."/>
        </authorList>
    </citation>
    <scope>NUCLEOTIDE SEQUENCE</scope>
    <source>
        <strain evidence="1">LMG27198</strain>
    </source>
</reference>
<gene>
    <name evidence="1" type="ORF">LMG27198_46870</name>
</gene>
<evidence type="ECO:0000313" key="2">
    <source>
        <dbReference type="Proteomes" id="UP001144323"/>
    </source>
</evidence>
<protein>
    <submittedName>
        <fullName evidence="1">Uncharacterized protein</fullName>
    </submittedName>
</protein>
<keyword evidence="2" id="KW-1185">Reference proteome</keyword>
<proteinExistence type="predicted"/>
<name>A0A9W6GZG8_9HYPH</name>
<dbReference type="EMBL" id="BSEC01000005">
    <property type="protein sequence ID" value="GLI95695.1"/>
    <property type="molecule type" value="Genomic_DNA"/>
</dbReference>
<organism evidence="1 2">
    <name type="scientific">Methylocystis echinoides</name>
    <dbReference type="NCBI Taxonomy" id="29468"/>
    <lineage>
        <taxon>Bacteria</taxon>
        <taxon>Pseudomonadati</taxon>
        <taxon>Pseudomonadota</taxon>
        <taxon>Alphaproteobacteria</taxon>
        <taxon>Hyphomicrobiales</taxon>
        <taxon>Methylocystaceae</taxon>
        <taxon>Methylocystis</taxon>
    </lineage>
</organism>
<dbReference type="AlphaFoldDB" id="A0A9W6GZG8"/>
<dbReference type="Proteomes" id="UP001144323">
    <property type="component" value="Unassembled WGS sequence"/>
</dbReference>
<accession>A0A9W6GZG8</accession>
<evidence type="ECO:0000313" key="1">
    <source>
        <dbReference type="EMBL" id="GLI95695.1"/>
    </source>
</evidence>